<evidence type="ECO:0000259" key="1">
    <source>
        <dbReference type="SMART" id="SM01043"/>
    </source>
</evidence>
<sequence length="256" mass="28945">MGERRSKIVELTLLGECSLAVDGRPIDSVPANFFRIVAYLILAGGKHGSVNRRRIHSLIWGERGEAKAAANLRQALVRIRNLQNQNDFEVLEVGPVSLHLKRDSDLRCDLMDFQNIAEEQKDIDPASLCDLYGGDLLEGMEVASEEMEDWVAGHRHYFHMVFSESLAKVIAADNVSRTDRSKCAARLLSIDPYHEEACQFLMRDAAEQHHLDRLHNLYTNLRNLLASELGVAPNAETQLLYHQLMHQNFRATSTRG</sequence>
<dbReference type="SUPFAM" id="SSF48452">
    <property type="entry name" value="TPR-like"/>
    <property type="match status" value="1"/>
</dbReference>
<dbReference type="InterPro" id="IPR051677">
    <property type="entry name" value="AfsR-DnrI-RedD_regulator"/>
</dbReference>
<dbReference type="InterPro" id="IPR011990">
    <property type="entry name" value="TPR-like_helical_dom_sf"/>
</dbReference>
<dbReference type="RefSeq" id="WP_282211632.1">
    <property type="nucleotide sequence ID" value="NZ_CP118247.1"/>
</dbReference>
<evidence type="ECO:0000313" key="3">
    <source>
        <dbReference type="Proteomes" id="UP001222118"/>
    </source>
</evidence>
<dbReference type="PANTHER" id="PTHR35807">
    <property type="entry name" value="TRANSCRIPTIONAL REGULATOR REDD-RELATED"/>
    <property type="match status" value="1"/>
</dbReference>
<accession>A0ABY7YYF5</accession>
<name>A0ABY7YYF5_9HYPH</name>
<organism evidence="2 3">
    <name type="scientific">Devosia rhodophyticola</name>
    <dbReference type="NCBI Taxonomy" id="3026423"/>
    <lineage>
        <taxon>Bacteria</taxon>
        <taxon>Pseudomonadati</taxon>
        <taxon>Pseudomonadota</taxon>
        <taxon>Alphaproteobacteria</taxon>
        <taxon>Hyphomicrobiales</taxon>
        <taxon>Devosiaceae</taxon>
        <taxon>Devosia</taxon>
    </lineage>
</organism>
<reference evidence="2 3" key="1">
    <citation type="submission" date="2023-02" db="EMBL/GenBank/DDBJ databases">
        <title>Devosia chondri sp. nov., isolated from the phycosphere of marine algae.</title>
        <authorList>
            <person name="Kim J.M."/>
            <person name="Lee J.K."/>
            <person name="Choi B.J."/>
            <person name="Bayburt H."/>
            <person name="Jeon C.O."/>
        </authorList>
    </citation>
    <scope>NUCLEOTIDE SEQUENCE [LARGE SCALE GENOMIC DNA]</scope>
    <source>
        <strain evidence="2 3">G2-5</strain>
    </source>
</reference>
<dbReference type="EMBL" id="CP118247">
    <property type="protein sequence ID" value="WDR06118.1"/>
    <property type="molecule type" value="Genomic_DNA"/>
</dbReference>
<dbReference type="InterPro" id="IPR005158">
    <property type="entry name" value="BTAD"/>
</dbReference>
<protein>
    <submittedName>
        <fullName evidence="2">BTAD domain-containing putative transcriptional regulator</fullName>
    </submittedName>
</protein>
<feature type="domain" description="Bacterial transcriptional activator" evidence="1">
    <location>
        <begin position="108"/>
        <end position="245"/>
    </location>
</feature>
<dbReference type="InterPro" id="IPR036388">
    <property type="entry name" value="WH-like_DNA-bd_sf"/>
</dbReference>
<proteinExistence type="predicted"/>
<gene>
    <name evidence="2" type="ORF">PSQ90_01265</name>
</gene>
<evidence type="ECO:0000313" key="2">
    <source>
        <dbReference type="EMBL" id="WDR06118.1"/>
    </source>
</evidence>
<dbReference type="Gene3D" id="1.25.40.10">
    <property type="entry name" value="Tetratricopeptide repeat domain"/>
    <property type="match status" value="1"/>
</dbReference>
<dbReference type="Gene3D" id="1.10.10.10">
    <property type="entry name" value="Winged helix-like DNA-binding domain superfamily/Winged helix DNA-binding domain"/>
    <property type="match status" value="1"/>
</dbReference>
<dbReference type="Proteomes" id="UP001222118">
    <property type="component" value="Chromosome"/>
</dbReference>
<dbReference type="Pfam" id="PF03704">
    <property type="entry name" value="BTAD"/>
    <property type="match status" value="1"/>
</dbReference>
<dbReference type="SMART" id="SM01043">
    <property type="entry name" value="BTAD"/>
    <property type="match status" value="1"/>
</dbReference>
<keyword evidence="3" id="KW-1185">Reference proteome</keyword>